<name>A0A4C1YEA2_EUMVA</name>
<sequence length="325" mass="36541">MIYDRPLRSVNVLYDRAFDSIETWAVLQTLRRLHGLPLCLYKPNTRSIDRRAANARFDCLQMDSRSHSNSNIADIHLLYGLATATLGLLLVNSEYHRRIEDVDCNRKFKKNEVYILCTCAVCKNYMKKILRYVLYSLRGCFDFNFTSERDAILRYTYFESEPSAVCGRRRRPGGAVSAVLCSLSSGKQSGVRRGASPPRTTSARRPWNMYEPTAAAAPRGVCDVPLDAPARPPGPAPLAPRCVSYPPLVLTPYSCNTSPLANYLYGAYYSCAHRNLTKGARRPKCSLEELYLRLPSKEDLILHLTSSPPAAPPARTYNGCPRLTY</sequence>
<protein>
    <submittedName>
        <fullName evidence="1">Uncharacterized protein</fullName>
    </submittedName>
</protein>
<dbReference type="EMBL" id="BGZK01001164">
    <property type="protein sequence ID" value="GBP73182.1"/>
    <property type="molecule type" value="Genomic_DNA"/>
</dbReference>
<comment type="caution">
    <text evidence="1">The sequence shown here is derived from an EMBL/GenBank/DDBJ whole genome shotgun (WGS) entry which is preliminary data.</text>
</comment>
<gene>
    <name evidence="1" type="ORF">EVAR_59072_1</name>
</gene>
<accession>A0A4C1YEA2</accession>
<keyword evidence="2" id="KW-1185">Reference proteome</keyword>
<dbReference type="Proteomes" id="UP000299102">
    <property type="component" value="Unassembled WGS sequence"/>
</dbReference>
<evidence type="ECO:0000313" key="2">
    <source>
        <dbReference type="Proteomes" id="UP000299102"/>
    </source>
</evidence>
<proteinExistence type="predicted"/>
<evidence type="ECO:0000313" key="1">
    <source>
        <dbReference type="EMBL" id="GBP73182.1"/>
    </source>
</evidence>
<organism evidence="1 2">
    <name type="scientific">Eumeta variegata</name>
    <name type="common">Bagworm moth</name>
    <name type="synonym">Eumeta japonica</name>
    <dbReference type="NCBI Taxonomy" id="151549"/>
    <lineage>
        <taxon>Eukaryota</taxon>
        <taxon>Metazoa</taxon>
        <taxon>Ecdysozoa</taxon>
        <taxon>Arthropoda</taxon>
        <taxon>Hexapoda</taxon>
        <taxon>Insecta</taxon>
        <taxon>Pterygota</taxon>
        <taxon>Neoptera</taxon>
        <taxon>Endopterygota</taxon>
        <taxon>Lepidoptera</taxon>
        <taxon>Glossata</taxon>
        <taxon>Ditrysia</taxon>
        <taxon>Tineoidea</taxon>
        <taxon>Psychidae</taxon>
        <taxon>Oiketicinae</taxon>
        <taxon>Eumeta</taxon>
    </lineage>
</organism>
<reference evidence="1 2" key="1">
    <citation type="journal article" date="2019" name="Commun. Biol.">
        <title>The bagworm genome reveals a unique fibroin gene that provides high tensile strength.</title>
        <authorList>
            <person name="Kono N."/>
            <person name="Nakamura H."/>
            <person name="Ohtoshi R."/>
            <person name="Tomita M."/>
            <person name="Numata K."/>
            <person name="Arakawa K."/>
        </authorList>
    </citation>
    <scope>NUCLEOTIDE SEQUENCE [LARGE SCALE GENOMIC DNA]</scope>
</reference>
<dbReference type="AlphaFoldDB" id="A0A4C1YEA2"/>